<feature type="domain" description="Blue (type 1) copper" evidence="9">
    <location>
        <begin position="35"/>
        <end position="126"/>
    </location>
</feature>
<evidence type="ECO:0000313" key="11">
    <source>
        <dbReference type="EMBL" id="SHK51400.1"/>
    </source>
</evidence>
<dbReference type="PANTHER" id="PTHR34192:SF10">
    <property type="entry name" value="PLASTOCYANIN MAJOR ISOFORM, CHLOROPLASTIC-RELATED"/>
    <property type="match status" value="1"/>
</dbReference>
<dbReference type="Pfam" id="PF00127">
    <property type="entry name" value="Copper-bind"/>
    <property type="match status" value="2"/>
</dbReference>
<dbReference type="STRING" id="797209.GCA_000376445_01244"/>
<dbReference type="EMBL" id="AEMG01000004">
    <property type="protein sequence ID" value="EFW93324.1"/>
    <property type="molecule type" value="Genomic_DNA"/>
</dbReference>
<evidence type="ECO:0000256" key="6">
    <source>
        <dbReference type="ARBA" id="ARBA00023136"/>
    </source>
</evidence>
<gene>
    <name evidence="11" type="ORF">SAMN05444342_1513</name>
    <name evidence="10" type="ORF">ZOD2009_05652</name>
</gene>
<dbReference type="PRINTS" id="PR00157">
    <property type="entry name" value="PLASTOCYANIN"/>
</dbReference>
<evidence type="ECO:0000256" key="2">
    <source>
        <dbReference type="ARBA" id="ARBA00022448"/>
    </source>
</evidence>
<dbReference type="eggNOG" id="arCOG02920">
    <property type="taxonomic scope" value="Archaea"/>
</dbReference>
<comment type="cofactor">
    <cofactor evidence="7">
        <name>Cu(2+)</name>
        <dbReference type="ChEBI" id="CHEBI:29036"/>
    </cofactor>
    <text evidence="7">The crystal structure with reduced Cu(1+) has also been determined.</text>
</comment>
<protein>
    <submittedName>
        <fullName evidence="10">Halocyanin hcpB</fullName>
    </submittedName>
    <submittedName>
        <fullName evidence="11">Plastocyanin</fullName>
    </submittedName>
</protein>
<reference evidence="13" key="3">
    <citation type="submission" date="2016-11" db="EMBL/GenBank/DDBJ databases">
        <authorList>
            <person name="Varghese N."/>
            <person name="Submissions S."/>
        </authorList>
    </citation>
    <scope>NUCLEOTIDE SEQUENCE [LARGE SCALE GENOMIC DNA]</scope>
    <source>
        <strain evidence="13">DX253</strain>
    </source>
</reference>
<dbReference type="EMBL" id="FRAN01000002">
    <property type="protein sequence ID" value="SHK51400.1"/>
    <property type="molecule type" value="Genomic_DNA"/>
</dbReference>
<name>E7QQR0_HALPU</name>
<evidence type="ECO:0000256" key="5">
    <source>
        <dbReference type="ARBA" id="ARBA00023008"/>
    </source>
</evidence>
<dbReference type="SUPFAM" id="SSF49503">
    <property type="entry name" value="Cupredoxins"/>
    <property type="match status" value="2"/>
</dbReference>
<keyword evidence="13" id="KW-1185">Reference proteome</keyword>
<feature type="binding site" evidence="7">
    <location>
        <position position="112"/>
    </location>
    <ligand>
        <name>Cu cation</name>
        <dbReference type="ChEBI" id="CHEBI:23378"/>
    </ligand>
</feature>
<reference evidence="10 12" key="1">
    <citation type="journal article" date="2014" name="ISME J.">
        <title>Trehalose/2-sulfotrehalose biosynthesis and glycine-betaine uptake are widely spread mechanisms for osmoadaptation in the Halobacteriales.</title>
        <authorList>
            <person name="Youssef N.H."/>
            <person name="Savage-Ashlock K.N."/>
            <person name="McCully A.L."/>
            <person name="Luedtke B."/>
            <person name="Shaw E.I."/>
            <person name="Hoff W.D."/>
            <person name="Elshahed M.S."/>
        </authorList>
    </citation>
    <scope>NUCLEOTIDE SEQUENCE [LARGE SCALE GENOMIC DNA]</scope>
    <source>
        <strain evidence="10 12">DX253</strain>
    </source>
</reference>
<dbReference type="PATRIC" id="fig|797209.4.peg.1127"/>
<dbReference type="GO" id="GO:0009055">
    <property type="term" value="F:electron transfer activity"/>
    <property type="evidence" value="ECO:0007669"/>
    <property type="project" value="InterPro"/>
</dbReference>
<dbReference type="GO" id="GO:0016020">
    <property type="term" value="C:membrane"/>
    <property type="evidence" value="ECO:0007669"/>
    <property type="project" value="UniProtKB-SubCell"/>
</dbReference>
<dbReference type="InterPro" id="IPR002387">
    <property type="entry name" value="Plastocyanin"/>
</dbReference>
<evidence type="ECO:0000313" key="10">
    <source>
        <dbReference type="EMBL" id="EFW93324.1"/>
    </source>
</evidence>
<dbReference type="Proteomes" id="UP000003751">
    <property type="component" value="Unassembled WGS sequence"/>
</dbReference>
<reference evidence="11" key="2">
    <citation type="submission" date="2016-11" db="EMBL/GenBank/DDBJ databases">
        <authorList>
            <person name="Jaros S."/>
            <person name="Januszkiewicz K."/>
            <person name="Wedrychowicz H."/>
        </authorList>
    </citation>
    <scope>NUCLEOTIDE SEQUENCE [LARGE SCALE GENOMIC DNA]</scope>
    <source>
        <strain evidence="11">DX253</strain>
    </source>
</reference>
<evidence type="ECO:0000256" key="7">
    <source>
        <dbReference type="PIRSR" id="PIRSR602387-1"/>
    </source>
</evidence>
<evidence type="ECO:0000256" key="3">
    <source>
        <dbReference type="ARBA" id="ARBA00022723"/>
    </source>
</evidence>
<keyword evidence="5 7" id="KW-0186">Copper</keyword>
<keyword evidence="3 7" id="KW-0479">Metal-binding</keyword>
<dbReference type="GO" id="GO:0005507">
    <property type="term" value="F:copper ion binding"/>
    <property type="evidence" value="ECO:0007669"/>
    <property type="project" value="InterPro"/>
</dbReference>
<evidence type="ECO:0000259" key="9">
    <source>
        <dbReference type="Pfam" id="PF00127"/>
    </source>
</evidence>
<organism evidence="10 12">
    <name type="scientific">Haladaptatus paucihalophilus DX253</name>
    <dbReference type="NCBI Taxonomy" id="797209"/>
    <lineage>
        <taxon>Archaea</taxon>
        <taxon>Methanobacteriati</taxon>
        <taxon>Methanobacteriota</taxon>
        <taxon>Stenosarchaea group</taxon>
        <taxon>Halobacteria</taxon>
        <taxon>Halobacteriales</taxon>
        <taxon>Haladaptataceae</taxon>
        <taxon>Haladaptatus</taxon>
    </lineage>
</organism>
<feature type="binding site" evidence="7">
    <location>
        <position position="115"/>
    </location>
    <ligand>
        <name>Cu cation</name>
        <dbReference type="ChEBI" id="CHEBI:23378"/>
    </ligand>
</feature>
<proteinExistence type="predicted"/>
<dbReference type="InterPro" id="IPR008972">
    <property type="entry name" value="Cupredoxin"/>
</dbReference>
<sequence length="244" mass="26253">MLKAAGALALGTSFSGYLALGQPDSNDDDSEADVTVTVGRNGNLGFEPRDVTILPGMTVEWVWNSDTHNIYVDDQPEGGNWQGTPGKVSKVYDDGYRYAHTFDVLGRYEYYCAPHKAAGATGSVTVAESKDGDDAKPPENHATKADLPVEVGPDGNLEFAPGTDRPLAVPVGTEVTFVWKSDGNNLVVDEQPDGANWRGTPGGPSSLYDEGYEYSHTFDVPGFYKFHSAPYESAGMVGRIYITE</sequence>
<accession>E7QQR0</accession>
<dbReference type="PANTHER" id="PTHR34192">
    <property type="entry name" value="PLASTOCYANIN MAJOR ISOFORM, CHLOROPLASTIC-RELATED"/>
    <property type="match status" value="1"/>
</dbReference>
<evidence type="ECO:0000256" key="8">
    <source>
        <dbReference type="SAM" id="MobiDB-lite"/>
    </source>
</evidence>
<dbReference type="AlphaFoldDB" id="E7QQR0"/>
<evidence type="ECO:0000256" key="1">
    <source>
        <dbReference type="ARBA" id="ARBA00004370"/>
    </source>
</evidence>
<evidence type="ECO:0000313" key="13">
    <source>
        <dbReference type="Proteomes" id="UP000184203"/>
    </source>
</evidence>
<dbReference type="Proteomes" id="UP000184203">
    <property type="component" value="Unassembled WGS sequence"/>
</dbReference>
<keyword evidence="2" id="KW-0813">Transport</keyword>
<comment type="subcellular location">
    <subcellularLocation>
        <location evidence="1">Membrane</location>
    </subcellularLocation>
</comment>
<dbReference type="InterPro" id="IPR000923">
    <property type="entry name" value="BlueCu_1"/>
</dbReference>
<dbReference type="Gene3D" id="2.60.40.420">
    <property type="entry name" value="Cupredoxins - blue copper proteins"/>
    <property type="match status" value="2"/>
</dbReference>
<feature type="region of interest" description="Disordered" evidence="8">
    <location>
        <begin position="124"/>
        <end position="147"/>
    </location>
</feature>
<feature type="binding site" evidence="7">
    <location>
        <position position="68"/>
    </location>
    <ligand>
        <name>Cu cation</name>
        <dbReference type="ChEBI" id="CHEBI:23378"/>
    </ligand>
</feature>
<keyword evidence="4" id="KW-0249">Electron transport</keyword>
<feature type="domain" description="Blue (type 1) copper" evidence="9">
    <location>
        <begin position="154"/>
        <end position="242"/>
    </location>
</feature>
<keyword evidence="6" id="KW-0472">Membrane</keyword>
<evidence type="ECO:0000313" key="12">
    <source>
        <dbReference type="Proteomes" id="UP000003751"/>
    </source>
</evidence>
<dbReference type="OrthoDB" id="247916at2157"/>
<evidence type="ECO:0000256" key="4">
    <source>
        <dbReference type="ARBA" id="ARBA00022982"/>
    </source>
</evidence>
<feature type="compositionally biased region" description="Basic and acidic residues" evidence="8">
    <location>
        <begin position="128"/>
        <end position="144"/>
    </location>
</feature>